<proteinExistence type="predicted"/>
<dbReference type="WBParaSite" id="Hba_02462">
    <property type="protein sequence ID" value="Hba_02462"/>
    <property type="gene ID" value="Hba_02462"/>
</dbReference>
<organism evidence="1 2">
    <name type="scientific">Heterorhabditis bacteriophora</name>
    <name type="common">Entomopathogenic nematode worm</name>
    <dbReference type="NCBI Taxonomy" id="37862"/>
    <lineage>
        <taxon>Eukaryota</taxon>
        <taxon>Metazoa</taxon>
        <taxon>Ecdysozoa</taxon>
        <taxon>Nematoda</taxon>
        <taxon>Chromadorea</taxon>
        <taxon>Rhabditida</taxon>
        <taxon>Rhabditina</taxon>
        <taxon>Rhabditomorpha</taxon>
        <taxon>Strongyloidea</taxon>
        <taxon>Heterorhabditidae</taxon>
        <taxon>Heterorhabditis</taxon>
    </lineage>
</organism>
<keyword evidence="1" id="KW-1185">Reference proteome</keyword>
<accession>A0A1I7WCL4</accession>
<name>A0A1I7WCL4_HETBA</name>
<reference evidence="2" key="1">
    <citation type="submission" date="2016-11" db="UniProtKB">
        <authorList>
            <consortium name="WormBaseParasite"/>
        </authorList>
    </citation>
    <scope>IDENTIFICATION</scope>
</reference>
<protein>
    <submittedName>
        <fullName evidence="2">Secreted protein</fullName>
    </submittedName>
</protein>
<dbReference type="AlphaFoldDB" id="A0A1I7WCL4"/>
<evidence type="ECO:0000313" key="1">
    <source>
        <dbReference type="Proteomes" id="UP000095283"/>
    </source>
</evidence>
<evidence type="ECO:0000313" key="2">
    <source>
        <dbReference type="WBParaSite" id="Hba_02462"/>
    </source>
</evidence>
<dbReference type="Proteomes" id="UP000095283">
    <property type="component" value="Unplaced"/>
</dbReference>
<sequence length="103" mass="11867">MYIVSLISRTWPSCSNIGSLITTRFFAQQVRCFAVPGGKTVFKVRNFNHSLIARTNYAEIFLLMSISGYRQRLYFKRISGSFYACKNLNVSGIKDCKYLLDLF</sequence>